<accession>A0A5C9A2P9</accession>
<evidence type="ECO:0000256" key="7">
    <source>
        <dbReference type="ARBA" id="ARBA00024739"/>
    </source>
</evidence>
<dbReference type="NCBIfam" id="TIGR03824">
    <property type="entry name" value="FlgM_jcvi"/>
    <property type="match status" value="1"/>
</dbReference>
<dbReference type="InterPro" id="IPR035890">
    <property type="entry name" value="Anti-sigma-28_factor_FlgM_sf"/>
</dbReference>
<evidence type="ECO:0000313" key="11">
    <source>
        <dbReference type="EMBL" id="TXS95145.1"/>
    </source>
</evidence>
<dbReference type="InterPro" id="IPR031316">
    <property type="entry name" value="FlgM_C"/>
</dbReference>
<sequence length="96" mass="10058">MLKINGYTAPQQANQNSVNRTGGRVETSAAVSGEEPTKASVSRFSSAVEASGQDIDLARVAEIRQAIADGKLAIDTSRIADGLIDSVREILDGETP</sequence>
<feature type="compositionally biased region" description="Polar residues" evidence="9">
    <location>
        <begin position="8"/>
        <end position="20"/>
    </location>
</feature>
<protein>
    <recommendedName>
        <fullName evidence="2">Negative regulator of flagellin synthesis</fullName>
    </recommendedName>
    <alternativeName>
        <fullName evidence="8">Anti-sigma-28 factor</fullName>
    </alternativeName>
</protein>
<dbReference type="SUPFAM" id="SSF101498">
    <property type="entry name" value="Anti-sigma factor FlgM"/>
    <property type="match status" value="1"/>
</dbReference>
<comment type="similarity">
    <text evidence="1">Belongs to the FlgM family.</text>
</comment>
<comment type="caution">
    <text evidence="11">The sequence shown here is derived from an EMBL/GenBank/DDBJ whole genome shotgun (WGS) entry which is preliminary data.</text>
</comment>
<evidence type="ECO:0000256" key="6">
    <source>
        <dbReference type="ARBA" id="ARBA00023163"/>
    </source>
</evidence>
<evidence type="ECO:0000256" key="3">
    <source>
        <dbReference type="ARBA" id="ARBA00022491"/>
    </source>
</evidence>
<keyword evidence="12" id="KW-1185">Reference proteome</keyword>
<gene>
    <name evidence="11" type="primary">flgM</name>
    <name evidence="11" type="ORF">FVW59_02325</name>
</gene>
<keyword evidence="4" id="KW-1005">Bacterial flagellum biogenesis</keyword>
<keyword evidence="5" id="KW-0805">Transcription regulation</keyword>
<dbReference type="Proteomes" id="UP000321933">
    <property type="component" value="Unassembled WGS sequence"/>
</dbReference>
<evidence type="ECO:0000256" key="9">
    <source>
        <dbReference type="SAM" id="MobiDB-lite"/>
    </source>
</evidence>
<evidence type="ECO:0000256" key="8">
    <source>
        <dbReference type="ARBA" id="ARBA00030117"/>
    </source>
</evidence>
<keyword evidence="11" id="KW-0282">Flagellum</keyword>
<comment type="function">
    <text evidence="7">Responsible for the coupling of flagellin expression to flagellar assembly by preventing expression of the flagellin genes when a component of the middle class of proteins is defective. It negatively regulates flagellar genes by inhibiting the activity of FliA by directly binding to FliA.</text>
</comment>
<dbReference type="InterPro" id="IPR007412">
    <property type="entry name" value="FlgM"/>
</dbReference>
<proteinExistence type="inferred from homology"/>
<evidence type="ECO:0000256" key="5">
    <source>
        <dbReference type="ARBA" id="ARBA00023015"/>
    </source>
</evidence>
<keyword evidence="11" id="KW-0969">Cilium</keyword>
<feature type="region of interest" description="Disordered" evidence="9">
    <location>
        <begin position="1"/>
        <end position="41"/>
    </location>
</feature>
<dbReference type="OrthoDB" id="5298032at2"/>
<dbReference type="GO" id="GO:0044781">
    <property type="term" value="P:bacterial-type flagellum organization"/>
    <property type="evidence" value="ECO:0007669"/>
    <property type="project" value="UniProtKB-KW"/>
</dbReference>
<feature type="domain" description="Anti-sigma-28 factor FlgM C-terminal" evidence="10">
    <location>
        <begin position="42"/>
        <end position="85"/>
    </location>
</feature>
<evidence type="ECO:0000256" key="4">
    <source>
        <dbReference type="ARBA" id="ARBA00022795"/>
    </source>
</evidence>
<dbReference type="AlphaFoldDB" id="A0A5C9A2P9"/>
<evidence type="ECO:0000313" key="12">
    <source>
        <dbReference type="Proteomes" id="UP000321933"/>
    </source>
</evidence>
<dbReference type="GO" id="GO:0045892">
    <property type="term" value="P:negative regulation of DNA-templated transcription"/>
    <property type="evidence" value="ECO:0007669"/>
    <property type="project" value="InterPro"/>
</dbReference>
<evidence type="ECO:0000256" key="2">
    <source>
        <dbReference type="ARBA" id="ARBA00017823"/>
    </source>
</evidence>
<keyword evidence="3" id="KW-0678">Repressor</keyword>
<keyword evidence="11" id="KW-0966">Cell projection</keyword>
<evidence type="ECO:0000256" key="1">
    <source>
        <dbReference type="ARBA" id="ARBA00005322"/>
    </source>
</evidence>
<reference evidence="11 12" key="1">
    <citation type="submission" date="2019-08" db="EMBL/GenBank/DDBJ databases">
        <title>Parahaliea maris sp. nov., isolated from the surface seawater.</title>
        <authorList>
            <person name="Liu Y."/>
        </authorList>
    </citation>
    <scope>NUCLEOTIDE SEQUENCE [LARGE SCALE GENOMIC DNA]</scope>
    <source>
        <strain evidence="11 12">S2-26</strain>
    </source>
</reference>
<organism evidence="11 12">
    <name type="scientific">Parahaliea aestuarii</name>
    <dbReference type="NCBI Taxonomy" id="1852021"/>
    <lineage>
        <taxon>Bacteria</taxon>
        <taxon>Pseudomonadati</taxon>
        <taxon>Pseudomonadota</taxon>
        <taxon>Gammaproteobacteria</taxon>
        <taxon>Cellvibrionales</taxon>
        <taxon>Halieaceae</taxon>
        <taxon>Parahaliea</taxon>
    </lineage>
</organism>
<keyword evidence="6" id="KW-0804">Transcription</keyword>
<dbReference type="Pfam" id="PF04316">
    <property type="entry name" value="FlgM"/>
    <property type="match status" value="1"/>
</dbReference>
<dbReference type="EMBL" id="VRYZ01000001">
    <property type="protein sequence ID" value="TXS95145.1"/>
    <property type="molecule type" value="Genomic_DNA"/>
</dbReference>
<name>A0A5C9A2P9_9GAMM</name>
<evidence type="ECO:0000259" key="10">
    <source>
        <dbReference type="Pfam" id="PF04316"/>
    </source>
</evidence>